<dbReference type="PROSITE" id="PS50219">
    <property type="entry name" value="CNH"/>
    <property type="match status" value="1"/>
</dbReference>
<evidence type="ECO:0000313" key="16">
    <source>
        <dbReference type="EMBL" id="GAU97922.1"/>
    </source>
</evidence>
<keyword evidence="8 9" id="KW-0067">ATP-binding</keyword>
<dbReference type="InterPro" id="IPR021160">
    <property type="entry name" value="MAPKKKK"/>
</dbReference>
<keyword evidence="7 9" id="KW-0418">Kinase</keyword>
<dbReference type="InterPro" id="IPR050629">
    <property type="entry name" value="STE20/SPS1-PAK"/>
</dbReference>
<evidence type="ECO:0000256" key="5">
    <source>
        <dbReference type="ARBA" id="ARBA00022679"/>
    </source>
</evidence>
<dbReference type="EC" id="2.7.11.1" evidence="9"/>
<feature type="active site" description="Proton acceptor" evidence="10">
    <location>
        <position position="138"/>
    </location>
</feature>
<keyword evidence="5 9" id="KW-0808">Transferase</keyword>
<feature type="domain" description="CNH" evidence="15">
    <location>
        <begin position="500"/>
        <end position="812"/>
    </location>
</feature>
<dbReference type="PROSITE" id="PS50011">
    <property type="entry name" value="PROTEIN_KINASE_DOM"/>
    <property type="match status" value="1"/>
</dbReference>
<dbReference type="PROSITE" id="PS00107">
    <property type="entry name" value="PROTEIN_KINASE_ATP"/>
    <property type="match status" value="1"/>
</dbReference>
<dbReference type="EMBL" id="BDGG01000004">
    <property type="protein sequence ID" value="GAU97922.1"/>
    <property type="molecule type" value="Genomic_DNA"/>
</dbReference>
<dbReference type="Pfam" id="PF00069">
    <property type="entry name" value="Pkinase"/>
    <property type="match status" value="1"/>
</dbReference>
<evidence type="ECO:0000313" key="17">
    <source>
        <dbReference type="Proteomes" id="UP000186922"/>
    </source>
</evidence>
<dbReference type="AlphaFoldDB" id="A0A1D1VCX0"/>
<name>A0A1D1VCX0_RAMVA</name>
<dbReference type="SMART" id="SM00036">
    <property type="entry name" value="CNH"/>
    <property type="match status" value="1"/>
</dbReference>
<dbReference type="PANTHER" id="PTHR48012">
    <property type="entry name" value="STERILE20-LIKE KINASE, ISOFORM B-RELATED"/>
    <property type="match status" value="1"/>
</dbReference>
<feature type="binding site" evidence="11">
    <location>
        <begin position="24"/>
        <end position="32"/>
    </location>
    <ligand>
        <name>ATP</name>
        <dbReference type="ChEBI" id="CHEBI:30616"/>
    </ligand>
</feature>
<feature type="compositionally biased region" description="Polar residues" evidence="13">
    <location>
        <begin position="371"/>
        <end position="381"/>
    </location>
</feature>
<comment type="catalytic activity">
    <reaction evidence="9">
        <text>L-threonyl-[protein] + ATP = O-phospho-L-threonyl-[protein] + ADP + H(+)</text>
        <dbReference type="Rhea" id="RHEA:46608"/>
        <dbReference type="Rhea" id="RHEA-COMP:11060"/>
        <dbReference type="Rhea" id="RHEA-COMP:11605"/>
        <dbReference type="ChEBI" id="CHEBI:15378"/>
        <dbReference type="ChEBI" id="CHEBI:30013"/>
        <dbReference type="ChEBI" id="CHEBI:30616"/>
        <dbReference type="ChEBI" id="CHEBI:61977"/>
        <dbReference type="ChEBI" id="CHEBI:456216"/>
        <dbReference type="EC" id="2.7.11.1"/>
    </reaction>
</comment>
<dbReference type="SUPFAM" id="SSF56112">
    <property type="entry name" value="Protein kinase-like (PK-like)"/>
    <property type="match status" value="1"/>
</dbReference>
<comment type="catalytic activity">
    <reaction evidence="9">
        <text>L-seryl-[protein] + ATP = O-phospho-L-seryl-[protein] + ADP + H(+)</text>
        <dbReference type="Rhea" id="RHEA:17989"/>
        <dbReference type="Rhea" id="RHEA-COMP:9863"/>
        <dbReference type="Rhea" id="RHEA-COMP:11604"/>
        <dbReference type="ChEBI" id="CHEBI:15378"/>
        <dbReference type="ChEBI" id="CHEBI:29999"/>
        <dbReference type="ChEBI" id="CHEBI:30616"/>
        <dbReference type="ChEBI" id="CHEBI:83421"/>
        <dbReference type="ChEBI" id="CHEBI:456216"/>
        <dbReference type="EC" id="2.7.11.1"/>
    </reaction>
</comment>
<dbReference type="InterPro" id="IPR017441">
    <property type="entry name" value="Protein_kinase_ATP_BS"/>
</dbReference>
<comment type="cofactor">
    <cofactor evidence="1 9">
        <name>Mg(2+)</name>
        <dbReference type="ChEBI" id="CHEBI:18420"/>
    </cofactor>
</comment>
<evidence type="ECO:0000256" key="2">
    <source>
        <dbReference type="ARBA" id="ARBA00008874"/>
    </source>
</evidence>
<dbReference type="PIRSF" id="PIRSF038172">
    <property type="entry name" value="MAPKKKK"/>
    <property type="match status" value="1"/>
</dbReference>
<evidence type="ECO:0000259" key="15">
    <source>
        <dbReference type="PROSITE" id="PS50219"/>
    </source>
</evidence>
<sequence length="839" mass="94466">MSHSILSDISRANPQLEYEVLQRIGGGTYGDVYKARRLGSQTLAAIKIIKFEPGDDLSVILQEIVVMKELNHANVVAYYGAYMRQCRLWICMEFCSGGSLQDIYHAIGPLPEKHISFVIRETLKGLAYLHQMGKMHRDIKGANILLTEDGDVKLADFGVSAQITTTLSKRKSFIGSPYWMSPEIAAVERKGGYNQQCDIWSLGITSIELAELQPPLFDLHPMRALYLLSKSNYKPPQLKDKNKWSLDYQNFIKVSLTKNPKKRPTAAQLSDHPFVRQSNLSRALGKDLIELARNPHKALTARDRESLNEQETDDDHGAPNRLQRIPSKKPPEENERTSPNLPSVLARFRNHLPGLNHSESVQLPPLEKNNDSGIHSNSSTETLDRTLRRPSDKQPSNRPKSTPVLPSMGAMSLEDSLDLDDDGFSSTLRVGQRERSDRDHKTEWMDGETSHPEPPPRTKHLRRKKEERESNGGTLIANGLPKTPRVHMGACFSKIFNECPLHIHCTASWIHPVTRDQHILVASEEGLYTLNLNELHELAMDLLHNRRATWLHVNGDILMTVSGKTPHLYRHDLISLHGRQSSRFSLSMNKIPEKFMPRKFIASSKVAETRGCLRCCTGRNTTNGSRYLAAAMPTNIILMQWYEPMSKYMMLRQIDWRLPSPFTTFYMLVKDADLPVVCTGVRPLMGELEGVQFEVVDFNSSIVTVTNSDAPSIPNAYLDIISINQIDSWTVLVASDNVVRVVDPEGKVSNRSTIPVTEFHFDFIIASIVCLTDGLLAFHRHGMQGRSYANDEVTQDIADDTKVYRALGSDRLTVLESKPVDHSASAGNLYIVTGHENNF</sequence>
<feature type="domain" description="Protein kinase" evidence="14">
    <location>
        <begin position="18"/>
        <end position="275"/>
    </location>
</feature>
<dbReference type="GO" id="GO:0005737">
    <property type="term" value="C:cytoplasm"/>
    <property type="evidence" value="ECO:0007669"/>
    <property type="project" value="TreeGrafter"/>
</dbReference>
<feature type="compositionally biased region" description="Basic and acidic residues" evidence="13">
    <location>
        <begin position="431"/>
        <end position="456"/>
    </location>
</feature>
<evidence type="ECO:0000256" key="12">
    <source>
        <dbReference type="PROSITE-ProRule" id="PRU10141"/>
    </source>
</evidence>
<gene>
    <name evidence="16" type="primary">RvY_09142-1</name>
    <name evidence="16" type="synonym">RvY_09142.1</name>
    <name evidence="16" type="ORF">RvY_09142</name>
</gene>
<evidence type="ECO:0000256" key="13">
    <source>
        <dbReference type="SAM" id="MobiDB-lite"/>
    </source>
</evidence>
<dbReference type="OrthoDB" id="8693905at2759"/>
<comment type="function">
    <text evidence="9">Serine/threonine kinase that plays a role in the response to environmental stress. Appears to act upstream of the JUN N-terminal pathway.</text>
</comment>
<dbReference type="InterPro" id="IPR001180">
    <property type="entry name" value="CNH_dom"/>
</dbReference>
<feature type="compositionally biased region" description="Basic and acidic residues" evidence="13">
    <location>
        <begin position="382"/>
        <end position="392"/>
    </location>
</feature>
<evidence type="ECO:0000256" key="7">
    <source>
        <dbReference type="ARBA" id="ARBA00022777"/>
    </source>
</evidence>
<dbReference type="InterPro" id="IPR000719">
    <property type="entry name" value="Prot_kinase_dom"/>
</dbReference>
<dbReference type="GO" id="GO:0008349">
    <property type="term" value="F:MAP kinase kinase kinase kinase activity"/>
    <property type="evidence" value="ECO:0007669"/>
    <property type="project" value="InterPro"/>
</dbReference>
<organism evidence="16 17">
    <name type="scientific">Ramazzottius varieornatus</name>
    <name type="common">Water bear</name>
    <name type="synonym">Tardigrade</name>
    <dbReference type="NCBI Taxonomy" id="947166"/>
    <lineage>
        <taxon>Eukaryota</taxon>
        <taxon>Metazoa</taxon>
        <taxon>Ecdysozoa</taxon>
        <taxon>Tardigrada</taxon>
        <taxon>Eutardigrada</taxon>
        <taxon>Parachela</taxon>
        <taxon>Hypsibioidea</taxon>
        <taxon>Ramazzottiidae</taxon>
        <taxon>Ramazzottius</taxon>
    </lineage>
</organism>
<accession>A0A1D1VCX0</accession>
<dbReference type="CDD" id="cd06613">
    <property type="entry name" value="STKc_MAP4K3_like"/>
    <property type="match status" value="1"/>
</dbReference>
<feature type="region of interest" description="Disordered" evidence="13">
    <location>
        <begin position="296"/>
        <end position="339"/>
    </location>
</feature>
<dbReference type="PANTHER" id="PTHR48012:SF18">
    <property type="entry name" value="HAPPYHOUR, ISOFORM A"/>
    <property type="match status" value="1"/>
</dbReference>
<protein>
    <recommendedName>
        <fullName evidence="9">Mitogen-activated protein kinase kinase kinase kinase</fullName>
        <ecNumber evidence="9">2.7.11.1</ecNumber>
    </recommendedName>
</protein>
<evidence type="ECO:0000256" key="11">
    <source>
        <dbReference type="PIRSR" id="PIRSR038172-2"/>
    </source>
</evidence>
<evidence type="ECO:0000256" key="10">
    <source>
        <dbReference type="PIRSR" id="PIRSR038172-1"/>
    </source>
</evidence>
<comment type="caution">
    <text evidence="16">The sequence shown here is derived from an EMBL/GenBank/DDBJ whole genome shotgun (WGS) entry which is preliminary data.</text>
</comment>
<dbReference type="GO" id="GO:0106310">
    <property type="term" value="F:protein serine kinase activity"/>
    <property type="evidence" value="ECO:0007669"/>
    <property type="project" value="RHEA"/>
</dbReference>
<evidence type="ECO:0000256" key="3">
    <source>
        <dbReference type="ARBA" id="ARBA00022527"/>
    </source>
</evidence>
<evidence type="ECO:0000256" key="8">
    <source>
        <dbReference type="ARBA" id="ARBA00022840"/>
    </source>
</evidence>
<evidence type="ECO:0000256" key="1">
    <source>
        <dbReference type="ARBA" id="ARBA00001946"/>
    </source>
</evidence>
<dbReference type="Pfam" id="PF00780">
    <property type="entry name" value="CNH"/>
    <property type="match status" value="1"/>
</dbReference>
<evidence type="ECO:0000256" key="4">
    <source>
        <dbReference type="ARBA" id="ARBA00022553"/>
    </source>
</evidence>
<dbReference type="STRING" id="947166.A0A1D1VCX0"/>
<dbReference type="InterPro" id="IPR011009">
    <property type="entry name" value="Kinase-like_dom_sf"/>
</dbReference>
<comment type="similarity">
    <text evidence="2 9">Belongs to the protein kinase superfamily. STE Ser/Thr protein kinase family. STE20 subfamily.</text>
</comment>
<keyword evidence="3 9" id="KW-0723">Serine/threonine-protein kinase</keyword>
<evidence type="ECO:0000256" key="9">
    <source>
        <dbReference type="PIRNR" id="PIRNR038172"/>
    </source>
</evidence>
<dbReference type="Gene3D" id="1.10.510.10">
    <property type="entry name" value="Transferase(Phosphotransferase) domain 1"/>
    <property type="match status" value="1"/>
</dbReference>
<dbReference type="SMART" id="SM00220">
    <property type="entry name" value="S_TKc"/>
    <property type="match status" value="1"/>
</dbReference>
<feature type="binding site" evidence="11 12">
    <location>
        <position position="47"/>
    </location>
    <ligand>
        <name>ATP</name>
        <dbReference type="ChEBI" id="CHEBI:30616"/>
    </ligand>
</feature>
<evidence type="ECO:0000259" key="14">
    <source>
        <dbReference type="PROSITE" id="PS50011"/>
    </source>
</evidence>
<reference evidence="16 17" key="1">
    <citation type="journal article" date="2016" name="Nat. Commun.">
        <title>Extremotolerant tardigrade genome and improved radiotolerance of human cultured cells by tardigrade-unique protein.</title>
        <authorList>
            <person name="Hashimoto T."/>
            <person name="Horikawa D.D."/>
            <person name="Saito Y."/>
            <person name="Kuwahara H."/>
            <person name="Kozuka-Hata H."/>
            <person name="Shin-I T."/>
            <person name="Minakuchi Y."/>
            <person name="Ohishi K."/>
            <person name="Motoyama A."/>
            <person name="Aizu T."/>
            <person name="Enomoto A."/>
            <person name="Kondo K."/>
            <person name="Tanaka S."/>
            <person name="Hara Y."/>
            <person name="Koshikawa S."/>
            <person name="Sagara H."/>
            <person name="Miura T."/>
            <person name="Yokobori S."/>
            <person name="Miyagawa K."/>
            <person name="Suzuki Y."/>
            <person name="Kubo T."/>
            <person name="Oyama M."/>
            <person name="Kohara Y."/>
            <person name="Fujiyama A."/>
            <person name="Arakawa K."/>
            <person name="Katayama T."/>
            <person name="Toyoda A."/>
            <person name="Kunieda T."/>
        </authorList>
    </citation>
    <scope>NUCLEOTIDE SEQUENCE [LARGE SCALE GENOMIC DNA]</scope>
    <source>
        <strain evidence="16 17">YOKOZUNA-1</strain>
    </source>
</reference>
<feature type="region of interest" description="Disordered" evidence="13">
    <location>
        <begin position="355"/>
        <end position="480"/>
    </location>
</feature>
<dbReference type="GO" id="GO:0005524">
    <property type="term" value="F:ATP binding"/>
    <property type="evidence" value="ECO:0007669"/>
    <property type="project" value="UniProtKB-UniRule"/>
</dbReference>
<proteinExistence type="inferred from homology"/>
<keyword evidence="4" id="KW-0597">Phosphoprotein</keyword>
<dbReference type="Proteomes" id="UP000186922">
    <property type="component" value="Unassembled WGS sequence"/>
</dbReference>
<dbReference type="FunFam" id="1.10.510.10:FF:000031">
    <property type="entry name" value="Mitogen-activated protein kinase kinase kinase kinase"/>
    <property type="match status" value="1"/>
</dbReference>
<keyword evidence="6 9" id="KW-0547">Nucleotide-binding</keyword>
<keyword evidence="17" id="KW-1185">Reference proteome</keyword>
<evidence type="ECO:0000256" key="6">
    <source>
        <dbReference type="ARBA" id="ARBA00022741"/>
    </source>
</evidence>